<dbReference type="EMBL" id="RAWG01000150">
    <property type="protein sequence ID" value="RKH39807.1"/>
    <property type="molecule type" value="Genomic_DNA"/>
</dbReference>
<evidence type="ECO:0000256" key="3">
    <source>
        <dbReference type="ARBA" id="ARBA00022723"/>
    </source>
</evidence>
<evidence type="ECO:0000313" key="9">
    <source>
        <dbReference type="Proteomes" id="UP000273405"/>
    </source>
</evidence>
<accession>A0A3A8N5X9</accession>
<name>A0A3A8N5X9_9BACT</name>
<feature type="domain" description="Radical SAM core" evidence="7">
    <location>
        <begin position="167"/>
        <end position="263"/>
    </location>
</feature>
<evidence type="ECO:0000256" key="6">
    <source>
        <dbReference type="SAM" id="MobiDB-lite"/>
    </source>
</evidence>
<evidence type="ECO:0000256" key="4">
    <source>
        <dbReference type="ARBA" id="ARBA00023004"/>
    </source>
</evidence>
<keyword evidence="2" id="KW-0949">S-adenosyl-L-methionine</keyword>
<reference evidence="9" key="1">
    <citation type="submission" date="2018-09" db="EMBL/GenBank/DDBJ databases">
        <authorList>
            <person name="Livingstone P.G."/>
            <person name="Whitworth D.E."/>
        </authorList>
    </citation>
    <scope>NUCLEOTIDE SEQUENCE [LARGE SCALE GENOMIC DNA]</scope>
    <source>
        <strain evidence="9">CA040B</strain>
    </source>
</reference>
<dbReference type="CDD" id="cd21109">
    <property type="entry name" value="SPASM"/>
    <property type="match status" value="1"/>
</dbReference>
<proteinExistence type="predicted"/>
<dbReference type="GO" id="GO:0051536">
    <property type="term" value="F:iron-sulfur cluster binding"/>
    <property type="evidence" value="ECO:0007669"/>
    <property type="project" value="UniProtKB-KW"/>
</dbReference>
<comment type="cofactor">
    <cofactor evidence="1">
        <name>[4Fe-4S] cluster</name>
        <dbReference type="ChEBI" id="CHEBI:49883"/>
    </cofactor>
</comment>
<dbReference type="SFLD" id="SFLDS00029">
    <property type="entry name" value="Radical_SAM"/>
    <property type="match status" value="1"/>
</dbReference>
<dbReference type="InterPro" id="IPR013785">
    <property type="entry name" value="Aldolase_TIM"/>
</dbReference>
<dbReference type="SFLD" id="SFLDG01067">
    <property type="entry name" value="SPASM/twitch_domain_containing"/>
    <property type="match status" value="1"/>
</dbReference>
<sequence>MAICPFRSSWRAMRACASRPFRCAFQARAARWRRPKSAHGPALARPPSMPGAGREQSLRTPSCEPLPRDWHRSCPMPDSPPQRQVHAPGRVGPASWSLDPGAWRPMSSTEADLSAVPVPAPFAHLRRFPLDGALLLFDRDTGTNVRCEGEETAHLRARAPRALQFGITNRCNLACTFCSRDLDAKSDWTADSAFDLLSGLADAGVLEVAFGGGEPWAFPHFETLVARLYDETPLAVSFTTNGVALTPRRLAAVRGRYGQVRVSLYDDNGWRGTVGRLADAGARFGVNYLVTPERLPSLETVVLELVALGCRDVLLLSYNGHDRALHLDAAQARDLSRRVAVLARALGSRCQLKLDVCWGERLEGVPRLFDKQDCGAGREFLVITSDRKVMPCSFHHLAFPVTSARDVMDVWHGQRAQLASASTLPGCARTPGHGLSSLSGAPS</sequence>
<evidence type="ECO:0000256" key="5">
    <source>
        <dbReference type="ARBA" id="ARBA00023014"/>
    </source>
</evidence>
<dbReference type="InterPro" id="IPR007197">
    <property type="entry name" value="rSAM"/>
</dbReference>
<keyword evidence="9" id="KW-1185">Reference proteome</keyword>
<feature type="region of interest" description="Disordered" evidence="6">
    <location>
        <begin position="34"/>
        <end position="91"/>
    </location>
</feature>
<keyword evidence="4" id="KW-0408">Iron</keyword>
<evidence type="ECO:0000259" key="7">
    <source>
        <dbReference type="Pfam" id="PF04055"/>
    </source>
</evidence>
<dbReference type="AlphaFoldDB" id="A0A3A8N5X9"/>
<dbReference type="Gene3D" id="3.20.20.70">
    <property type="entry name" value="Aldolase class I"/>
    <property type="match status" value="1"/>
</dbReference>
<dbReference type="InterPro" id="IPR050377">
    <property type="entry name" value="Radical_SAM_PqqE_MftC-like"/>
</dbReference>
<keyword evidence="3" id="KW-0479">Metal-binding</keyword>
<dbReference type="InterPro" id="IPR058240">
    <property type="entry name" value="rSAM_sf"/>
</dbReference>
<evidence type="ECO:0000256" key="1">
    <source>
        <dbReference type="ARBA" id="ARBA00001966"/>
    </source>
</evidence>
<dbReference type="Pfam" id="PF04055">
    <property type="entry name" value="Radical_SAM"/>
    <property type="match status" value="1"/>
</dbReference>
<dbReference type="CDD" id="cd01335">
    <property type="entry name" value="Radical_SAM"/>
    <property type="match status" value="1"/>
</dbReference>
<dbReference type="GO" id="GO:0046872">
    <property type="term" value="F:metal ion binding"/>
    <property type="evidence" value="ECO:0007669"/>
    <property type="project" value="UniProtKB-KW"/>
</dbReference>
<evidence type="ECO:0000313" key="8">
    <source>
        <dbReference type="EMBL" id="RKH39807.1"/>
    </source>
</evidence>
<dbReference type="Proteomes" id="UP000273405">
    <property type="component" value="Unassembled WGS sequence"/>
</dbReference>
<comment type="caution">
    <text evidence="8">The sequence shown here is derived from an EMBL/GenBank/DDBJ whole genome shotgun (WGS) entry which is preliminary data.</text>
</comment>
<dbReference type="GO" id="GO:0003824">
    <property type="term" value="F:catalytic activity"/>
    <property type="evidence" value="ECO:0007669"/>
    <property type="project" value="InterPro"/>
</dbReference>
<dbReference type="SUPFAM" id="SSF102114">
    <property type="entry name" value="Radical SAM enzymes"/>
    <property type="match status" value="1"/>
</dbReference>
<keyword evidence="5" id="KW-0411">Iron-sulfur</keyword>
<gene>
    <name evidence="8" type="ORF">D7X12_22520</name>
</gene>
<organism evidence="8 9">
    <name type="scientific">Corallococcus sicarius</name>
    <dbReference type="NCBI Taxonomy" id="2316726"/>
    <lineage>
        <taxon>Bacteria</taxon>
        <taxon>Pseudomonadati</taxon>
        <taxon>Myxococcota</taxon>
        <taxon>Myxococcia</taxon>
        <taxon>Myxococcales</taxon>
        <taxon>Cystobacterineae</taxon>
        <taxon>Myxococcaceae</taxon>
        <taxon>Corallococcus</taxon>
    </lineage>
</organism>
<dbReference type="PANTHER" id="PTHR11228:SF7">
    <property type="entry name" value="PQQA PEPTIDE CYCLASE"/>
    <property type="match status" value="1"/>
</dbReference>
<protein>
    <submittedName>
        <fullName evidence="8">Radical SAM protein</fullName>
    </submittedName>
</protein>
<dbReference type="PANTHER" id="PTHR11228">
    <property type="entry name" value="RADICAL SAM DOMAIN PROTEIN"/>
    <property type="match status" value="1"/>
</dbReference>
<evidence type="ECO:0000256" key="2">
    <source>
        <dbReference type="ARBA" id="ARBA00022691"/>
    </source>
</evidence>